<organism evidence="2">
    <name type="scientific">Panicum hallii</name>
    <dbReference type="NCBI Taxonomy" id="206008"/>
    <lineage>
        <taxon>Eukaryota</taxon>
        <taxon>Viridiplantae</taxon>
        <taxon>Streptophyta</taxon>
        <taxon>Embryophyta</taxon>
        <taxon>Tracheophyta</taxon>
        <taxon>Spermatophyta</taxon>
        <taxon>Magnoliopsida</taxon>
        <taxon>Liliopsida</taxon>
        <taxon>Poales</taxon>
        <taxon>Poaceae</taxon>
        <taxon>PACMAD clade</taxon>
        <taxon>Panicoideae</taxon>
        <taxon>Panicodae</taxon>
        <taxon>Paniceae</taxon>
        <taxon>Panicinae</taxon>
        <taxon>Panicum</taxon>
        <taxon>Panicum sect. Panicum</taxon>
    </lineage>
</organism>
<feature type="compositionally biased region" description="Basic residues" evidence="1">
    <location>
        <begin position="1"/>
        <end position="13"/>
    </location>
</feature>
<dbReference type="Proteomes" id="UP000243499">
    <property type="component" value="Chromosome 9"/>
</dbReference>
<gene>
    <name evidence="2" type="ORF">PAHAL_9G368600</name>
</gene>
<evidence type="ECO:0000313" key="2">
    <source>
        <dbReference type="EMBL" id="PVH32312.1"/>
    </source>
</evidence>
<dbReference type="Gramene" id="PVH32312">
    <property type="protein sequence ID" value="PVH32312"/>
    <property type="gene ID" value="PAHAL_9G368600"/>
</dbReference>
<dbReference type="AlphaFoldDB" id="A0A2T8I3U2"/>
<evidence type="ECO:0000256" key="1">
    <source>
        <dbReference type="SAM" id="MobiDB-lite"/>
    </source>
</evidence>
<feature type="compositionally biased region" description="Basic and acidic residues" evidence="1">
    <location>
        <begin position="30"/>
        <end position="39"/>
    </location>
</feature>
<feature type="region of interest" description="Disordered" evidence="1">
    <location>
        <begin position="1"/>
        <end position="55"/>
    </location>
</feature>
<sequence length="55" mass="6253">MREKIHRKEGRKRGREEKQRGSVSGGRLVDQTRVRDGRTARTANTPPPHTQSTGE</sequence>
<dbReference type="EMBL" id="CM008054">
    <property type="protein sequence ID" value="PVH32312.1"/>
    <property type="molecule type" value="Genomic_DNA"/>
</dbReference>
<protein>
    <submittedName>
        <fullName evidence="2">Uncharacterized protein</fullName>
    </submittedName>
</protein>
<proteinExistence type="predicted"/>
<reference evidence="2" key="1">
    <citation type="submission" date="2018-04" db="EMBL/GenBank/DDBJ databases">
        <title>WGS assembly of Panicum hallii.</title>
        <authorList>
            <person name="Lovell J."/>
            <person name="Jenkins J."/>
            <person name="Lowry D."/>
            <person name="Mamidi S."/>
            <person name="Sreedasyam A."/>
            <person name="Weng X."/>
            <person name="Barry K."/>
            <person name="Bonette J."/>
            <person name="Campitelli B."/>
            <person name="Daum C."/>
            <person name="Gordon S."/>
            <person name="Gould B."/>
            <person name="Lipzen A."/>
            <person name="Macqueen A."/>
            <person name="Palacio-Mejia J."/>
            <person name="Plott C."/>
            <person name="Shakirov E."/>
            <person name="Shu S."/>
            <person name="Yoshinaga Y."/>
            <person name="Zane M."/>
            <person name="Rokhsar D."/>
            <person name="Grimwood J."/>
            <person name="Schmutz J."/>
            <person name="Juenger T."/>
        </authorList>
    </citation>
    <scope>NUCLEOTIDE SEQUENCE [LARGE SCALE GENOMIC DNA]</scope>
    <source>
        <strain evidence="2">FIL2</strain>
    </source>
</reference>
<name>A0A2T8I3U2_9POAL</name>
<accession>A0A2T8I3U2</accession>